<evidence type="ECO:0000256" key="8">
    <source>
        <dbReference type="RuleBase" id="RU000589"/>
    </source>
</evidence>
<dbReference type="eggNOG" id="ENOG502QQVX">
    <property type="taxonomic scope" value="Eukaryota"/>
</dbReference>
<dbReference type="STRING" id="747676.F4RWB7"/>
<feature type="signal peptide" evidence="8">
    <location>
        <begin position="1"/>
        <end position="20"/>
    </location>
</feature>
<dbReference type="InterPro" id="IPR011050">
    <property type="entry name" value="Pectin_lyase_fold/virulence"/>
</dbReference>
<evidence type="ECO:0000256" key="5">
    <source>
        <dbReference type="ARBA" id="ARBA00023085"/>
    </source>
</evidence>
<keyword evidence="8" id="KW-0964">Secreted</keyword>
<evidence type="ECO:0000313" key="11">
    <source>
        <dbReference type="EMBL" id="EGG03350.1"/>
    </source>
</evidence>
<evidence type="ECO:0000313" key="12">
    <source>
        <dbReference type="Proteomes" id="UP000001072"/>
    </source>
</evidence>
<dbReference type="SUPFAM" id="SSF51126">
    <property type="entry name" value="Pectin lyase-like"/>
    <property type="match status" value="1"/>
</dbReference>
<keyword evidence="8" id="KW-0732">Signal</keyword>
<dbReference type="Gene3D" id="2.160.20.10">
    <property type="entry name" value="Single-stranded right-handed beta-helix, Pectin lyase-like"/>
    <property type="match status" value="1"/>
</dbReference>
<dbReference type="GO" id="GO:0045490">
    <property type="term" value="P:pectin catabolic process"/>
    <property type="evidence" value="ECO:0007669"/>
    <property type="project" value="UniProtKB-UniRule"/>
</dbReference>
<organism evidence="12">
    <name type="scientific">Melampsora larici-populina (strain 98AG31 / pathotype 3-4-7)</name>
    <name type="common">Poplar leaf rust fungus</name>
    <dbReference type="NCBI Taxonomy" id="747676"/>
    <lineage>
        <taxon>Eukaryota</taxon>
        <taxon>Fungi</taxon>
        <taxon>Dikarya</taxon>
        <taxon>Basidiomycota</taxon>
        <taxon>Pucciniomycotina</taxon>
        <taxon>Pucciniomycetes</taxon>
        <taxon>Pucciniales</taxon>
        <taxon>Melampsoraceae</taxon>
        <taxon>Melampsora</taxon>
    </lineage>
</organism>
<keyword evidence="5 8" id="KW-0063">Aspartyl esterase</keyword>
<dbReference type="KEGG" id="mlr:MELLADRAFT_90269"/>
<dbReference type="Pfam" id="PF01095">
    <property type="entry name" value="Pectinesterase"/>
    <property type="match status" value="1"/>
</dbReference>
<dbReference type="RefSeq" id="XP_007413485.1">
    <property type="nucleotide sequence ID" value="XM_007413423.1"/>
</dbReference>
<evidence type="ECO:0000256" key="6">
    <source>
        <dbReference type="ARBA" id="ARBA00047928"/>
    </source>
</evidence>
<comment type="function">
    <text evidence="8">Involved in maceration and soft-rotting of plant tissue.</text>
</comment>
<keyword evidence="8" id="KW-0961">Cell wall biogenesis/degradation</keyword>
<feature type="region of interest" description="Disordered" evidence="9">
    <location>
        <begin position="296"/>
        <end position="317"/>
    </location>
</feature>
<dbReference type="PROSITE" id="PS00503">
    <property type="entry name" value="PECTINESTERASE_2"/>
    <property type="match status" value="1"/>
</dbReference>
<dbReference type="HOGENOM" id="CLU_924630_0_0_1"/>
<keyword evidence="4 8" id="KW-0378">Hydrolase</keyword>
<evidence type="ECO:0000256" key="1">
    <source>
        <dbReference type="ARBA" id="ARBA00005184"/>
    </source>
</evidence>
<comment type="subcellular location">
    <subcellularLocation>
        <location evidence="8">Secreted</location>
    </subcellularLocation>
</comment>
<dbReference type="GO" id="GO:0030599">
    <property type="term" value="F:pectinesterase activity"/>
    <property type="evidence" value="ECO:0007669"/>
    <property type="project" value="UniProtKB-UniRule"/>
</dbReference>
<dbReference type="EC" id="3.1.1.11" evidence="3 8"/>
<evidence type="ECO:0000259" key="10">
    <source>
        <dbReference type="Pfam" id="PF01095"/>
    </source>
</evidence>
<evidence type="ECO:0000256" key="7">
    <source>
        <dbReference type="PROSITE-ProRule" id="PRU10040"/>
    </source>
</evidence>
<dbReference type="GO" id="GO:0042545">
    <property type="term" value="P:cell wall modification"/>
    <property type="evidence" value="ECO:0007669"/>
    <property type="project" value="UniProtKB-UniRule"/>
</dbReference>
<dbReference type="EMBL" id="GL883125">
    <property type="protein sequence ID" value="EGG03350.1"/>
    <property type="molecule type" value="Genomic_DNA"/>
</dbReference>
<dbReference type="InterPro" id="IPR033131">
    <property type="entry name" value="Pectinesterase_Asp_AS"/>
</dbReference>
<keyword evidence="12" id="KW-1185">Reference proteome</keyword>
<dbReference type="GeneID" id="18935513"/>
<feature type="active site" evidence="7">
    <location>
        <position position="193"/>
    </location>
</feature>
<accession>F4RWB7</accession>
<dbReference type="InterPro" id="IPR012334">
    <property type="entry name" value="Pectin_lyas_fold"/>
</dbReference>
<dbReference type="PANTHER" id="PTHR31321">
    <property type="entry name" value="ACYL-COA THIOESTER HYDROLASE YBHC-RELATED"/>
    <property type="match status" value="1"/>
</dbReference>
<comment type="similarity">
    <text evidence="2">Belongs to the pectinesterase family.</text>
</comment>
<protein>
    <recommendedName>
        <fullName evidence="3 8">Pectinesterase</fullName>
        <ecNumber evidence="3 8">3.1.1.11</ecNumber>
    </recommendedName>
</protein>
<name>F4RWB7_MELLP</name>
<comment type="pathway">
    <text evidence="1 8">Glycan metabolism; pectin degradation; 2-dehydro-3-deoxy-D-gluconate from pectin: step 1/5.</text>
</comment>
<dbReference type="AlphaFoldDB" id="F4RWB7"/>
<evidence type="ECO:0000256" key="4">
    <source>
        <dbReference type="ARBA" id="ARBA00022801"/>
    </source>
</evidence>
<gene>
    <name evidence="11" type="ORF">MELLADRAFT_90269</name>
</gene>
<dbReference type="InterPro" id="IPR000070">
    <property type="entry name" value="Pectinesterase_cat"/>
</dbReference>
<dbReference type="InParanoid" id="F4RWB7"/>
<proteinExistence type="inferred from homology"/>
<dbReference type="VEuPathDB" id="FungiDB:MELLADRAFT_90269"/>
<feature type="chain" id="PRO_5005129588" description="Pectinesterase" evidence="8">
    <location>
        <begin position="21"/>
        <end position="317"/>
    </location>
</feature>
<dbReference type="OrthoDB" id="2019149at2759"/>
<reference evidence="12" key="1">
    <citation type="journal article" date="2011" name="Proc. Natl. Acad. Sci. U.S.A.">
        <title>Obligate biotrophy features unraveled by the genomic analysis of rust fungi.</title>
        <authorList>
            <person name="Duplessis S."/>
            <person name="Cuomo C.A."/>
            <person name="Lin Y.-C."/>
            <person name="Aerts A."/>
            <person name="Tisserant E."/>
            <person name="Veneault-Fourrey C."/>
            <person name="Joly D.L."/>
            <person name="Hacquard S."/>
            <person name="Amselem J."/>
            <person name="Cantarel B.L."/>
            <person name="Chiu R."/>
            <person name="Coutinho P.M."/>
            <person name="Feau N."/>
            <person name="Field M."/>
            <person name="Frey P."/>
            <person name="Gelhaye E."/>
            <person name="Goldberg J."/>
            <person name="Grabherr M.G."/>
            <person name="Kodira C.D."/>
            <person name="Kohler A."/>
            <person name="Kuees U."/>
            <person name="Lindquist E.A."/>
            <person name="Lucas S.M."/>
            <person name="Mago R."/>
            <person name="Mauceli E."/>
            <person name="Morin E."/>
            <person name="Murat C."/>
            <person name="Pangilinan J.L."/>
            <person name="Park R."/>
            <person name="Pearson M."/>
            <person name="Quesneville H."/>
            <person name="Rouhier N."/>
            <person name="Sakthikumar S."/>
            <person name="Salamov A.A."/>
            <person name="Schmutz J."/>
            <person name="Selles B."/>
            <person name="Shapiro H."/>
            <person name="Tanguay P."/>
            <person name="Tuskan G.A."/>
            <person name="Henrissat B."/>
            <person name="Van de Peer Y."/>
            <person name="Rouze P."/>
            <person name="Ellis J.G."/>
            <person name="Dodds P.N."/>
            <person name="Schein J.E."/>
            <person name="Zhong S."/>
            <person name="Hamelin R.C."/>
            <person name="Grigoriev I.V."/>
            <person name="Szabo L.J."/>
            <person name="Martin F."/>
        </authorList>
    </citation>
    <scope>NUCLEOTIDE SEQUENCE [LARGE SCALE GENOMIC DNA]</scope>
    <source>
        <strain evidence="12">98AG31 / pathotype 3-4-7</strain>
    </source>
</reference>
<evidence type="ECO:0000256" key="2">
    <source>
        <dbReference type="ARBA" id="ARBA00008891"/>
    </source>
</evidence>
<sequence>MYLNLCFLLGGLIFAGQAIGGRINESNPPRGTIMVEPGKGTLSAALAKLKNRSGPQAILLKAEICSGDYYDNAVLEGFNGGVVIQGARGNSKGYQFNRVKIISSKKGLDEASALRVMTNNVEVYSITFINNFGTGQDTQAVALTADGNNHRGKVTQMFQTVYGQCSFQGYQDTLYDKSGTHFFDECEIRGAIDFIFGAARSFYLNAHIGIVKSVAGGTQIVTANRGGIFVFQSPNFDDINGAPAQSTYYGRAWGENPKVVMQHAKPPASLSKEGWNMTPAGNFKFSSAGFLEYPKSQTTNGHTSPKAYTKQEIFGKP</sequence>
<evidence type="ECO:0000256" key="3">
    <source>
        <dbReference type="ARBA" id="ARBA00013229"/>
    </source>
</evidence>
<dbReference type="GO" id="GO:0005576">
    <property type="term" value="C:extracellular region"/>
    <property type="evidence" value="ECO:0007669"/>
    <property type="project" value="UniProtKB-SubCell"/>
</dbReference>
<comment type="catalytic activity">
    <reaction evidence="6 8">
        <text>[(1-&gt;4)-alpha-D-galacturonosyl methyl ester](n) + n H2O = [(1-&gt;4)-alpha-D-galacturonosyl](n) + n methanol + n H(+)</text>
        <dbReference type="Rhea" id="RHEA:22380"/>
        <dbReference type="Rhea" id="RHEA-COMP:14570"/>
        <dbReference type="Rhea" id="RHEA-COMP:14573"/>
        <dbReference type="ChEBI" id="CHEBI:15377"/>
        <dbReference type="ChEBI" id="CHEBI:15378"/>
        <dbReference type="ChEBI" id="CHEBI:17790"/>
        <dbReference type="ChEBI" id="CHEBI:140522"/>
        <dbReference type="ChEBI" id="CHEBI:140523"/>
        <dbReference type="EC" id="3.1.1.11"/>
    </reaction>
</comment>
<dbReference type="PANTHER" id="PTHR31321:SF57">
    <property type="entry name" value="PECTINESTERASE 53-RELATED"/>
    <property type="match status" value="1"/>
</dbReference>
<dbReference type="Proteomes" id="UP000001072">
    <property type="component" value="Unassembled WGS sequence"/>
</dbReference>
<feature type="domain" description="Pectinesterase catalytic" evidence="10">
    <location>
        <begin position="41"/>
        <end position="294"/>
    </location>
</feature>
<evidence type="ECO:0000256" key="9">
    <source>
        <dbReference type="SAM" id="MobiDB-lite"/>
    </source>
</evidence>
<dbReference type="UniPathway" id="UPA00545">
    <property type="reaction ID" value="UER00823"/>
</dbReference>